<dbReference type="InterPro" id="IPR006121">
    <property type="entry name" value="HMA_dom"/>
</dbReference>
<reference evidence="3 4" key="1">
    <citation type="submission" date="2022-10" db="EMBL/GenBank/DDBJ databases">
        <title>The complete genomes of actinobacterial strains from the NBC collection.</title>
        <authorList>
            <person name="Joergensen T.S."/>
            <person name="Alvarez Arevalo M."/>
            <person name="Sterndorff E.B."/>
            <person name="Faurdal D."/>
            <person name="Vuksanovic O."/>
            <person name="Mourched A.-S."/>
            <person name="Charusanti P."/>
            <person name="Shaw S."/>
            <person name="Blin K."/>
            <person name="Weber T."/>
        </authorList>
    </citation>
    <scope>NUCLEOTIDE SEQUENCE [LARGE SCALE GENOMIC DNA]</scope>
    <source>
        <strain evidence="3 4">NBC 01792</strain>
    </source>
</reference>
<evidence type="ECO:0000259" key="2">
    <source>
        <dbReference type="PROSITE" id="PS50846"/>
    </source>
</evidence>
<dbReference type="SUPFAM" id="SSF55008">
    <property type="entry name" value="HMA, heavy metal-associated domain"/>
    <property type="match status" value="1"/>
</dbReference>
<name>A0ABZ1EUF5_9ACTN</name>
<feature type="domain" description="HMA" evidence="2">
    <location>
        <begin position="37"/>
        <end position="102"/>
    </location>
</feature>
<gene>
    <name evidence="3" type="ORF">OG849_11030</name>
</gene>
<evidence type="ECO:0000313" key="3">
    <source>
        <dbReference type="EMBL" id="WSB07749.1"/>
    </source>
</evidence>
<proteinExistence type="predicted"/>
<feature type="region of interest" description="Disordered" evidence="1">
    <location>
        <begin position="1"/>
        <end position="29"/>
    </location>
</feature>
<dbReference type="RefSeq" id="WP_326705796.1">
    <property type="nucleotide sequence ID" value="NZ_CP109083.1"/>
</dbReference>
<organism evidence="3 4">
    <name type="scientific">Streptomyces cyaneofuscatus</name>
    <dbReference type="NCBI Taxonomy" id="66883"/>
    <lineage>
        <taxon>Bacteria</taxon>
        <taxon>Bacillati</taxon>
        <taxon>Actinomycetota</taxon>
        <taxon>Actinomycetes</taxon>
        <taxon>Kitasatosporales</taxon>
        <taxon>Streptomycetaceae</taxon>
        <taxon>Streptomyces</taxon>
    </lineage>
</organism>
<dbReference type="Gene3D" id="3.30.70.100">
    <property type="match status" value="1"/>
</dbReference>
<dbReference type="Pfam" id="PF00403">
    <property type="entry name" value="HMA"/>
    <property type="match status" value="1"/>
</dbReference>
<evidence type="ECO:0000256" key="1">
    <source>
        <dbReference type="SAM" id="MobiDB-lite"/>
    </source>
</evidence>
<dbReference type="Proteomes" id="UP001356428">
    <property type="component" value="Chromosome"/>
</dbReference>
<accession>A0ABZ1EUF5</accession>
<dbReference type="InterPro" id="IPR036163">
    <property type="entry name" value="HMA_dom_sf"/>
</dbReference>
<dbReference type="EMBL" id="CP109083">
    <property type="protein sequence ID" value="WSB07749.1"/>
    <property type="molecule type" value="Genomic_DNA"/>
</dbReference>
<feature type="compositionally biased region" description="Low complexity" evidence="1">
    <location>
        <begin position="8"/>
        <end position="25"/>
    </location>
</feature>
<sequence>MTAETEPTTQSTGSCCSPSGSCHGGATDVQIEPTDSVTTVYEVKGMTCGHCEGAVSEEISALGGVTSVEAVATTGRVTVSSKAPLAEDAVRAAVDEAGYELVGRAA</sequence>
<evidence type="ECO:0000313" key="4">
    <source>
        <dbReference type="Proteomes" id="UP001356428"/>
    </source>
</evidence>
<dbReference type="CDD" id="cd00371">
    <property type="entry name" value="HMA"/>
    <property type="match status" value="1"/>
</dbReference>
<keyword evidence="4" id="KW-1185">Reference proteome</keyword>
<dbReference type="PROSITE" id="PS50846">
    <property type="entry name" value="HMA_2"/>
    <property type="match status" value="1"/>
</dbReference>
<protein>
    <submittedName>
        <fullName evidence="3">Heavy-metal-associated domain-containing protein</fullName>
    </submittedName>
</protein>